<proteinExistence type="predicted"/>
<dbReference type="SUPFAM" id="SSF54292">
    <property type="entry name" value="2Fe-2S ferredoxin-like"/>
    <property type="match status" value="1"/>
</dbReference>
<dbReference type="EC" id="1.14.13.82" evidence="7"/>
<dbReference type="Gene3D" id="2.40.30.10">
    <property type="entry name" value="Translation factors"/>
    <property type="match status" value="1"/>
</dbReference>
<protein>
    <submittedName>
        <fullName evidence="7">Vanillate monooxygenase</fullName>
        <ecNumber evidence="7">1.14.13.82</ecNumber>
    </submittedName>
</protein>
<evidence type="ECO:0000256" key="3">
    <source>
        <dbReference type="ARBA" id="ARBA00022723"/>
    </source>
</evidence>
<keyword evidence="3" id="KW-0479">Metal-binding</keyword>
<dbReference type="Gene3D" id="3.10.20.30">
    <property type="match status" value="1"/>
</dbReference>
<dbReference type="PANTHER" id="PTHR47354:SF1">
    <property type="entry name" value="CARNITINE MONOOXYGENASE REDUCTASE SUBUNIT"/>
    <property type="match status" value="1"/>
</dbReference>
<dbReference type="AlphaFoldDB" id="A0A0B3RNR3"/>
<keyword evidence="4 7" id="KW-0560">Oxidoreductase</keyword>
<keyword evidence="8" id="KW-1185">Reference proteome</keyword>
<organism evidence="7 8">
    <name type="scientific">Mameliella alba</name>
    <dbReference type="NCBI Taxonomy" id="561184"/>
    <lineage>
        <taxon>Bacteria</taxon>
        <taxon>Pseudomonadati</taxon>
        <taxon>Pseudomonadota</taxon>
        <taxon>Alphaproteobacteria</taxon>
        <taxon>Rhodobacterales</taxon>
        <taxon>Roseobacteraceae</taxon>
        <taxon>Mameliella</taxon>
    </lineage>
</organism>
<evidence type="ECO:0000313" key="7">
    <source>
        <dbReference type="EMBL" id="KHQ52820.1"/>
    </source>
</evidence>
<dbReference type="PRINTS" id="PR00409">
    <property type="entry name" value="PHDIOXRDTASE"/>
</dbReference>
<dbReference type="PATRIC" id="fig|1515334.3.peg.2381"/>
<dbReference type="GO" id="GO:0046872">
    <property type="term" value="F:metal ion binding"/>
    <property type="evidence" value="ECO:0007669"/>
    <property type="project" value="UniProtKB-KW"/>
</dbReference>
<dbReference type="PANTHER" id="PTHR47354">
    <property type="entry name" value="NADH OXIDOREDUCTASE HCR"/>
    <property type="match status" value="1"/>
</dbReference>
<accession>A0A225PGY7</accession>
<dbReference type="EMBL" id="JSUQ01000009">
    <property type="protein sequence ID" value="KHQ52820.1"/>
    <property type="molecule type" value="Genomic_DNA"/>
</dbReference>
<evidence type="ECO:0000256" key="1">
    <source>
        <dbReference type="ARBA" id="ARBA00022630"/>
    </source>
</evidence>
<accession>A0A225QZX9</accession>
<evidence type="ECO:0000256" key="2">
    <source>
        <dbReference type="ARBA" id="ARBA00022714"/>
    </source>
</evidence>
<dbReference type="InterPro" id="IPR050415">
    <property type="entry name" value="MRET"/>
</dbReference>
<evidence type="ECO:0000256" key="5">
    <source>
        <dbReference type="ARBA" id="ARBA00023004"/>
    </source>
</evidence>
<dbReference type="Pfam" id="PF00111">
    <property type="entry name" value="Fer2"/>
    <property type="match status" value="1"/>
</dbReference>
<evidence type="ECO:0000256" key="4">
    <source>
        <dbReference type="ARBA" id="ARBA00023002"/>
    </source>
</evidence>
<evidence type="ECO:0000313" key="8">
    <source>
        <dbReference type="Proteomes" id="UP000030960"/>
    </source>
</evidence>
<dbReference type="PROSITE" id="PS51085">
    <property type="entry name" value="2FE2S_FER_2"/>
    <property type="match status" value="1"/>
</dbReference>
<dbReference type="GO" id="GO:0018489">
    <property type="term" value="F:vanillate monooxygenase activity"/>
    <property type="evidence" value="ECO:0007669"/>
    <property type="project" value="UniProtKB-EC"/>
</dbReference>
<dbReference type="PROSITE" id="PS00197">
    <property type="entry name" value="2FE2S_FER_1"/>
    <property type="match status" value="1"/>
</dbReference>
<dbReference type="InterPro" id="IPR017927">
    <property type="entry name" value="FAD-bd_FR_type"/>
</dbReference>
<dbReference type="OrthoDB" id="9792185at2"/>
<dbReference type="Proteomes" id="UP000030960">
    <property type="component" value="Unassembled WGS sequence"/>
</dbReference>
<dbReference type="InterPro" id="IPR039261">
    <property type="entry name" value="FNR_nucleotide-bd"/>
</dbReference>
<dbReference type="GO" id="GO:0051537">
    <property type="term" value="F:2 iron, 2 sulfur cluster binding"/>
    <property type="evidence" value="ECO:0007669"/>
    <property type="project" value="UniProtKB-KW"/>
</dbReference>
<dbReference type="CDD" id="cd06185">
    <property type="entry name" value="PDR_like"/>
    <property type="match status" value="1"/>
</dbReference>
<keyword evidence="1" id="KW-0285">Flavoprotein</keyword>
<dbReference type="STRING" id="561184.SAMN05216376_11719"/>
<dbReference type="RefSeq" id="WP_069086685.1">
    <property type="nucleotide sequence ID" value="NZ_BMGQ01000018.1"/>
</dbReference>
<keyword evidence="6" id="KW-0411">Iron-sulfur</keyword>
<dbReference type="SUPFAM" id="SSF52343">
    <property type="entry name" value="Ferredoxin reductase-like, C-terminal NADP-linked domain"/>
    <property type="match status" value="1"/>
</dbReference>
<dbReference type="InterPro" id="IPR001041">
    <property type="entry name" value="2Fe-2S_ferredoxin-type"/>
</dbReference>
<sequence length="320" mass="34838">MKGTLDVLVEAIDRETPEIISITLAPANGGALPPFDCGSHIDLHLSNGLIRQYSLWGSPEDGDRYRIAVKKEANSRGGSRHVHEALSVGDILPISYPRNNFPMTPGPERVVLLAGGVGITPILPMAEELERNDTDYELHYFTRSPELTAFADHIASSPIAGRTSHHFGLAPQEVQREMARILAPYRPGSHLYLCGPGPFIEMVVAEAGRNWPRDAVHLEYFSAAPPASTGGQEGFEVYLAKAGQSFDVPADMSIAEVLLENGIGIELSCEQGICGTCLTRVVDGIPDHQDMFLSEEEHAQNDQMTLCVSRCKGNRLVLDI</sequence>
<keyword evidence="5" id="KW-0408">Iron</keyword>
<dbReference type="InterPro" id="IPR017938">
    <property type="entry name" value="Riboflavin_synthase-like_b-brl"/>
</dbReference>
<dbReference type="InterPro" id="IPR012675">
    <property type="entry name" value="Beta-grasp_dom_sf"/>
</dbReference>
<dbReference type="CDD" id="cd00207">
    <property type="entry name" value="fer2"/>
    <property type="match status" value="1"/>
</dbReference>
<dbReference type="GeneID" id="66503429"/>
<reference evidence="7 8" key="1">
    <citation type="submission" date="2014-10" db="EMBL/GenBank/DDBJ databases">
        <title>Genome sequence of Ponticoccus sp. strain UMTAT08 isolated from clonal culture of toxic dinoflagellate Alexandrium tamiyavanichii.</title>
        <authorList>
            <person name="Gan H.Y."/>
            <person name="Muhd D.-D."/>
            <person name="Mohd Noor M.E."/>
            <person name="Yeong Y.S."/>
            <person name="Usup G."/>
        </authorList>
    </citation>
    <scope>NUCLEOTIDE SEQUENCE [LARGE SCALE GENOMIC DNA]</scope>
    <source>
        <strain evidence="7 8">UMTAT08</strain>
    </source>
</reference>
<accession>A0A0B3RNR3</accession>
<gene>
    <name evidence="7" type="ORF">OA50_02363</name>
</gene>
<dbReference type="InterPro" id="IPR036010">
    <property type="entry name" value="2Fe-2S_ferredoxin-like_sf"/>
</dbReference>
<name>A0A0B3RNR3_9RHOB</name>
<keyword evidence="7" id="KW-0503">Monooxygenase</keyword>
<dbReference type="PROSITE" id="PS51384">
    <property type="entry name" value="FAD_FR"/>
    <property type="match status" value="1"/>
</dbReference>
<dbReference type="SUPFAM" id="SSF63380">
    <property type="entry name" value="Riboflavin synthase domain-like"/>
    <property type="match status" value="1"/>
</dbReference>
<dbReference type="InterPro" id="IPR006058">
    <property type="entry name" value="2Fe2S_fd_BS"/>
</dbReference>
<dbReference type="Gene3D" id="3.40.50.80">
    <property type="entry name" value="Nucleotide-binding domain of ferredoxin-NADP reductase (FNR) module"/>
    <property type="match status" value="1"/>
</dbReference>
<keyword evidence="2" id="KW-0001">2Fe-2S</keyword>
<comment type="caution">
    <text evidence="7">The sequence shown here is derived from an EMBL/GenBank/DDBJ whole genome shotgun (WGS) entry which is preliminary data.</text>
</comment>
<evidence type="ECO:0000256" key="6">
    <source>
        <dbReference type="ARBA" id="ARBA00023014"/>
    </source>
</evidence>